<dbReference type="InterPro" id="IPR036259">
    <property type="entry name" value="MFS_trans_sf"/>
</dbReference>
<dbReference type="FunFam" id="1.20.1250.20:FF:000188">
    <property type="entry name" value="MFS general substrate transporter"/>
    <property type="match status" value="1"/>
</dbReference>
<dbReference type="SUPFAM" id="SSF103473">
    <property type="entry name" value="MFS general substrate transporter"/>
    <property type="match status" value="1"/>
</dbReference>
<reference evidence="8 9" key="1">
    <citation type="journal article" date="2016" name="Mol. Biol. Evol.">
        <title>Comparative Genomics of Early-Diverging Mushroom-Forming Fungi Provides Insights into the Origins of Lignocellulose Decay Capabilities.</title>
        <authorList>
            <person name="Nagy L.G."/>
            <person name="Riley R."/>
            <person name="Tritt A."/>
            <person name="Adam C."/>
            <person name="Daum C."/>
            <person name="Floudas D."/>
            <person name="Sun H."/>
            <person name="Yadav J.S."/>
            <person name="Pangilinan J."/>
            <person name="Larsson K.H."/>
            <person name="Matsuura K."/>
            <person name="Barry K."/>
            <person name="Labutti K."/>
            <person name="Kuo R."/>
            <person name="Ohm R.A."/>
            <person name="Bhattacharya S.S."/>
            <person name="Shirouzu T."/>
            <person name="Yoshinaga Y."/>
            <person name="Martin F.M."/>
            <person name="Grigoriev I.V."/>
            <person name="Hibbett D.S."/>
        </authorList>
    </citation>
    <scope>NUCLEOTIDE SEQUENCE [LARGE SCALE GENOMIC DNA]</scope>
    <source>
        <strain evidence="8 9">TUFC12733</strain>
    </source>
</reference>
<evidence type="ECO:0000259" key="7">
    <source>
        <dbReference type="PROSITE" id="PS50850"/>
    </source>
</evidence>
<feature type="transmembrane region" description="Helical" evidence="6">
    <location>
        <begin position="369"/>
        <end position="394"/>
    </location>
</feature>
<evidence type="ECO:0000313" key="9">
    <source>
        <dbReference type="Proteomes" id="UP000076738"/>
    </source>
</evidence>
<proteinExistence type="predicted"/>
<protein>
    <submittedName>
        <fullName evidence="8">Putative MFS transporter</fullName>
    </submittedName>
</protein>
<feature type="domain" description="Major facilitator superfamily (MFS) profile" evidence="7">
    <location>
        <begin position="50"/>
        <end position="460"/>
    </location>
</feature>
<dbReference type="Proteomes" id="UP000076738">
    <property type="component" value="Unassembled WGS sequence"/>
</dbReference>
<dbReference type="PROSITE" id="PS50850">
    <property type="entry name" value="MFS"/>
    <property type="match status" value="1"/>
</dbReference>
<feature type="transmembrane region" description="Helical" evidence="6">
    <location>
        <begin position="145"/>
        <end position="164"/>
    </location>
</feature>
<dbReference type="EMBL" id="KV417283">
    <property type="protein sequence ID" value="KZO96695.1"/>
    <property type="molecule type" value="Genomic_DNA"/>
</dbReference>
<dbReference type="GO" id="GO:0022857">
    <property type="term" value="F:transmembrane transporter activity"/>
    <property type="evidence" value="ECO:0007669"/>
    <property type="project" value="InterPro"/>
</dbReference>
<feature type="transmembrane region" description="Helical" evidence="6">
    <location>
        <begin position="433"/>
        <end position="461"/>
    </location>
</feature>
<accession>A0A167MGS1</accession>
<evidence type="ECO:0000256" key="4">
    <source>
        <dbReference type="ARBA" id="ARBA00022989"/>
    </source>
</evidence>
<keyword evidence="3 6" id="KW-0812">Transmembrane</keyword>
<dbReference type="Pfam" id="PF07690">
    <property type="entry name" value="MFS_1"/>
    <property type="match status" value="1"/>
</dbReference>
<feature type="transmembrane region" description="Helical" evidence="6">
    <location>
        <begin position="316"/>
        <end position="336"/>
    </location>
</feature>
<feature type="transmembrane region" description="Helical" evidence="6">
    <location>
        <begin position="406"/>
        <end position="427"/>
    </location>
</feature>
<evidence type="ECO:0000256" key="2">
    <source>
        <dbReference type="ARBA" id="ARBA00022448"/>
    </source>
</evidence>
<evidence type="ECO:0000256" key="3">
    <source>
        <dbReference type="ARBA" id="ARBA00022692"/>
    </source>
</evidence>
<dbReference type="PANTHER" id="PTHR43791:SF50">
    <property type="entry name" value="TRANSPORTER, PUTATIVE (AFU_ORTHOLOGUE AFUA_2G00840)-RELATED"/>
    <property type="match status" value="1"/>
</dbReference>
<keyword evidence="2" id="KW-0813">Transport</keyword>
<dbReference type="InterPro" id="IPR011701">
    <property type="entry name" value="MFS"/>
</dbReference>
<feature type="transmembrane region" description="Helical" evidence="6">
    <location>
        <begin position="343"/>
        <end position="363"/>
    </location>
</feature>
<dbReference type="GO" id="GO:0016020">
    <property type="term" value="C:membrane"/>
    <property type="evidence" value="ECO:0007669"/>
    <property type="project" value="UniProtKB-SubCell"/>
</dbReference>
<evidence type="ECO:0000256" key="6">
    <source>
        <dbReference type="SAM" id="Phobius"/>
    </source>
</evidence>
<comment type="subcellular location">
    <subcellularLocation>
        <location evidence="1">Membrane</location>
        <topology evidence="1">Multi-pass membrane protein</topology>
    </subcellularLocation>
</comment>
<keyword evidence="5 6" id="KW-0472">Membrane</keyword>
<dbReference type="OrthoDB" id="2985014at2759"/>
<keyword evidence="4 6" id="KW-1133">Transmembrane helix</keyword>
<evidence type="ECO:0000256" key="1">
    <source>
        <dbReference type="ARBA" id="ARBA00004141"/>
    </source>
</evidence>
<dbReference type="FunFam" id="1.20.1250.20:FF:000013">
    <property type="entry name" value="MFS general substrate transporter"/>
    <property type="match status" value="1"/>
</dbReference>
<feature type="transmembrane region" description="Helical" evidence="6">
    <location>
        <begin position="89"/>
        <end position="108"/>
    </location>
</feature>
<name>A0A167MGS1_CALVF</name>
<sequence length="497" mass="54663">MQESDNITISGGTSVKDEEQRIEISTVQIGFQAIDPAVEKTIGWKLDTCLLPLLTLMYLCNALDKGNVANAKTDGMDVDLGFVGNQYNILLSVFFVPFVLSAFPVTMIGKICGPARVLPILMLSFGSMTLLMAACQNFAGMMTVRWFLGMAESGFFPLVIYYLTTFYRRGELARRLGIFYAAFNIANAFSGLLAFGVFQIHSATSLEPWRYLFIIEGAATVTISLVACLVLPRSPQTARFLSEEERRQGLLRIQQDSSAIVDEKLSLRDALRVFLHPVAWVWMVLAICMGIPMQAVALFLPQIVQRLGYGTVKTNLFTIGPNVAGAATLLVLAYVSDYTRIRFAYLALALVFPFVGFVLYATLNLDTQLGIAYFATFLMCMGSSAPSVLLATWYNNNTPSEGRRSALTAVGIPLGNLMGVVTSNIFLPQDAPTYMPALVTTAVFSGLGVLITVALGGWMWWDNRHRNIALGKVLRVEDVSTEVLHEGPGHPSFRWFL</sequence>
<evidence type="ECO:0000313" key="8">
    <source>
        <dbReference type="EMBL" id="KZO96695.1"/>
    </source>
</evidence>
<keyword evidence="9" id="KW-1185">Reference proteome</keyword>
<organism evidence="8 9">
    <name type="scientific">Calocera viscosa (strain TUFC12733)</name>
    <dbReference type="NCBI Taxonomy" id="1330018"/>
    <lineage>
        <taxon>Eukaryota</taxon>
        <taxon>Fungi</taxon>
        <taxon>Dikarya</taxon>
        <taxon>Basidiomycota</taxon>
        <taxon>Agaricomycotina</taxon>
        <taxon>Dacrymycetes</taxon>
        <taxon>Dacrymycetales</taxon>
        <taxon>Dacrymycetaceae</taxon>
        <taxon>Calocera</taxon>
    </lineage>
</organism>
<dbReference type="PANTHER" id="PTHR43791">
    <property type="entry name" value="PERMEASE-RELATED"/>
    <property type="match status" value="1"/>
</dbReference>
<feature type="transmembrane region" description="Helical" evidence="6">
    <location>
        <begin position="120"/>
        <end position="139"/>
    </location>
</feature>
<feature type="transmembrane region" description="Helical" evidence="6">
    <location>
        <begin position="176"/>
        <end position="198"/>
    </location>
</feature>
<dbReference type="Gene3D" id="1.20.1250.20">
    <property type="entry name" value="MFS general substrate transporter like domains"/>
    <property type="match status" value="2"/>
</dbReference>
<dbReference type="InterPro" id="IPR020846">
    <property type="entry name" value="MFS_dom"/>
</dbReference>
<feature type="transmembrane region" description="Helical" evidence="6">
    <location>
        <begin position="210"/>
        <end position="231"/>
    </location>
</feature>
<dbReference type="STRING" id="1330018.A0A167MGS1"/>
<dbReference type="AlphaFoldDB" id="A0A167MGS1"/>
<feature type="transmembrane region" description="Helical" evidence="6">
    <location>
        <begin position="278"/>
        <end position="304"/>
    </location>
</feature>
<evidence type="ECO:0000256" key="5">
    <source>
        <dbReference type="ARBA" id="ARBA00023136"/>
    </source>
</evidence>
<gene>
    <name evidence="8" type="ORF">CALVIDRAFT_514508</name>
</gene>